<feature type="transmembrane region" description="Helical" evidence="2">
    <location>
        <begin position="196"/>
        <end position="214"/>
    </location>
</feature>
<proteinExistence type="predicted"/>
<evidence type="ECO:0000256" key="1">
    <source>
        <dbReference type="SAM" id="MobiDB-lite"/>
    </source>
</evidence>
<organism evidence="3 4">
    <name type="scientific">Nothophoma quercina</name>
    <dbReference type="NCBI Taxonomy" id="749835"/>
    <lineage>
        <taxon>Eukaryota</taxon>
        <taxon>Fungi</taxon>
        <taxon>Dikarya</taxon>
        <taxon>Ascomycota</taxon>
        <taxon>Pezizomycotina</taxon>
        <taxon>Dothideomycetes</taxon>
        <taxon>Pleosporomycetidae</taxon>
        <taxon>Pleosporales</taxon>
        <taxon>Pleosporineae</taxon>
        <taxon>Didymellaceae</taxon>
        <taxon>Nothophoma</taxon>
    </lineage>
</organism>
<keyword evidence="2" id="KW-0812">Transmembrane</keyword>
<accession>A0ABR3RJS5</accession>
<dbReference type="Proteomes" id="UP001521222">
    <property type="component" value="Unassembled WGS sequence"/>
</dbReference>
<feature type="transmembrane region" description="Helical" evidence="2">
    <location>
        <begin position="264"/>
        <end position="288"/>
    </location>
</feature>
<evidence type="ECO:0000256" key="2">
    <source>
        <dbReference type="SAM" id="Phobius"/>
    </source>
</evidence>
<sequence>MQSKLPEGSGATQAPDKTEEATYRAVVSNYVHDFKRDESTAQWRFVDLIDQFHKAQCYFSVTVQVASLRYGIFDVNLLNAFMIIPLATNGVLPVLFAYALLLHCHKASLGTTIFTSVCWLLSSLVYWVLYSQLIPINDNVQDEQKRLKAYAQFAYKLSALDTCGNYSALAACPLNPLQDKNAIAHASHKIRVLTPIIWAFSTFCLFAIMVEKFLQLIGKRKRYVYLQPDATQSEDTNRKEDEGVSSENSQEQNRHHYSIFDNPVIYGLAVLCFLAGTGMQLSLFSVALALQMTDRSHWSFGQLIALTIWFPPLIAWFWNETKEKISPSTRRKGKSSWGHQTQGTS</sequence>
<evidence type="ECO:0000313" key="4">
    <source>
        <dbReference type="Proteomes" id="UP001521222"/>
    </source>
</evidence>
<protein>
    <submittedName>
        <fullName evidence="3">Uncharacterized protein</fullName>
    </submittedName>
</protein>
<feature type="transmembrane region" description="Helical" evidence="2">
    <location>
        <begin position="77"/>
        <end position="102"/>
    </location>
</feature>
<feature type="region of interest" description="Disordered" evidence="1">
    <location>
        <begin position="234"/>
        <end position="253"/>
    </location>
</feature>
<dbReference type="EMBL" id="JAKIXB020000010">
    <property type="protein sequence ID" value="KAL1604703.1"/>
    <property type="molecule type" value="Genomic_DNA"/>
</dbReference>
<feature type="transmembrane region" description="Helical" evidence="2">
    <location>
        <begin position="109"/>
        <end position="129"/>
    </location>
</feature>
<comment type="caution">
    <text evidence="3">The sequence shown here is derived from an EMBL/GenBank/DDBJ whole genome shotgun (WGS) entry which is preliminary data.</text>
</comment>
<evidence type="ECO:0000313" key="3">
    <source>
        <dbReference type="EMBL" id="KAL1604703.1"/>
    </source>
</evidence>
<gene>
    <name evidence="3" type="ORF">SLS59_003898</name>
</gene>
<name>A0ABR3RJS5_9PLEO</name>
<feature type="region of interest" description="Disordered" evidence="1">
    <location>
        <begin position="1"/>
        <end position="20"/>
    </location>
</feature>
<keyword evidence="2" id="KW-1133">Transmembrane helix</keyword>
<feature type="transmembrane region" description="Helical" evidence="2">
    <location>
        <begin position="300"/>
        <end position="318"/>
    </location>
</feature>
<keyword evidence="4" id="KW-1185">Reference proteome</keyword>
<reference evidence="3 4" key="1">
    <citation type="submission" date="2024-02" db="EMBL/GenBank/DDBJ databases">
        <title>De novo assembly and annotation of 12 fungi associated with fruit tree decline syndrome in Ontario, Canada.</title>
        <authorList>
            <person name="Sulman M."/>
            <person name="Ellouze W."/>
            <person name="Ilyukhin E."/>
        </authorList>
    </citation>
    <scope>NUCLEOTIDE SEQUENCE [LARGE SCALE GENOMIC DNA]</scope>
    <source>
        <strain evidence="3 4">M97-236</strain>
    </source>
</reference>
<keyword evidence="2" id="KW-0472">Membrane</keyword>